<dbReference type="Pfam" id="PF10026">
    <property type="entry name" value="DUF2268"/>
    <property type="match status" value="1"/>
</dbReference>
<evidence type="ECO:0000259" key="1">
    <source>
        <dbReference type="Pfam" id="PF10026"/>
    </source>
</evidence>
<feature type="domain" description="DUF2268" evidence="1">
    <location>
        <begin position="73"/>
        <end position="265"/>
    </location>
</feature>
<dbReference type="KEGG" id="ahb:bsdtb5_03670"/>
<reference evidence="2 3" key="1">
    <citation type="submission" date="2020-11" db="EMBL/GenBank/DDBJ databases">
        <title>Draft genome sequencing of a Lachnospiraceae strain isolated from anoxic soil subjected to BSD treatment.</title>
        <authorList>
            <person name="Uek A."/>
            <person name="Tonouchi A."/>
        </authorList>
    </citation>
    <scope>NUCLEOTIDE SEQUENCE [LARGE SCALE GENOMIC DNA]</scope>
    <source>
        <strain evidence="2 3">TB5</strain>
    </source>
</reference>
<proteinExistence type="predicted"/>
<dbReference type="Proteomes" id="UP000595897">
    <property type="component" value="Chromosome"/>
</dbReference>
<evidence type="ECO:0000313" key="3">
    <source>
        <dbReference type="Proteomes" id="UP000595897"/>
    </source>
</evidence>
<dbReference type="RefSeq" id="WP_271714368.1">
    <property type="nucleotide sequence ID" value="NZ_AP024169.1"/>
</dbReference>
<evidence type="ECO:0000313" key="2">
    <source>
        <dbReference type="EMBL" id="BCN29072.1"/>
    </source>
</evidence>
<organism evidence="2 3">
    <name type="scientific">Anaeromicropila herbilytica</name>
    <dbReference type="NCBI Taxonomy" id="2785025"/>
    <lineage>
        <taxon>Bacteria</taxon>
        <taxon>Bacillati</taxon>
        <taxon>Bacillota</taxon>
        <taxon>Clostridia</taxon>
        <taxon>Lachnospirales</taxon>
        <taxon>Lachnospiraceae</taxon>
        <taxon>Anaeromicropila</taxon>
    </lineage>
</organism>
<dbReference type="AlphaFoldDB" id="A0A7R7EII4"/>
<dbReference type="EMBL" id="AP024169">
    <property type="protein sequence ID" value="BCN29072.1"/>
    <property type="molecule type" value="Genomic_DNA"/>
</dbReference>
<dbReference type="InterPro" id="IPR018728">
    <property type="entry name" value="DUF2268"/>
</dbReference>
<gene>
    <name evidence="2" type="ORF">bsdtb5_03670</name>
</gene>
<accession>A0A7R7EII4</accession>
<protein>
    <recommendedName>
        <fullName evidence="1">DUF2268 domain-containing protein</fullName>
    </recommendedName>
</protein>
<name>A0A7R7EII4_9FIRM</name>
<keyword evidence="3" id="KW-1185">Reference proteome</keyword>
<sequence>MNIEFIHAYLNLEDYIQEEYQNQDTWKRIMVDPFWSIISQWAPFPEEHKMPMHYLDKSEAIRQLEILKNVDWNKVMESFDMICQALPKDDEDTMYVAIYPSNTYMSEGLYGTGVWGNIILNINAINDNFEQWIPFVFAHEYHHNVWGNYWYCIRNGEGMQGNFLENIIIEGLADAFAESIFPGMNPSWHHGVRREEEEAVWDKIKSVAESCLPIEEVQKYIFGCEELGIPQNAGYYFGIKIVRAYMKKYQIEDMNELLKIPVRDIYVGGMKG</sequence>